<evidence type="ECO:0000256" key="1">
    <source>
        <dbReference type="SAM" id="MobiDB-lite"/>
    </source>
</evidence>
<feature type="region of interest" description="Disordered" evidence="1">
    <location>
        <begin position="26"/>
        <end position="52"/>
    </location>
</feature>
<dbReference type="AlphaFoldDB" id="A0A9N9AFN5"/>
<evidence type="ECO:0000313" key="2">
    <source>
        <dbReference type="EMBL" id="CAG8528422.1"/>
    </source>
</evidence>
<sequence length="89" mass="9874">MKICLKKSVMCPATLDKQKTDVLQANNNFWSPSSPTSSSSNNGKKRNVPLKANGSLDPLEVIKLAVHTLTRILLKEVLLTHIKAQNIYE</sequence>
<proteinExistence type="predicted"/>
<protein>
    <submittedName>
        <fullName evidence="2">910_t:CDS:1</fullName>
    </submittedName>
</protein>
<evidence type="ECO:0000313" key="3">
    <source>
        <dbReference type="Proteomes" id="UP000789570"/>
    </source>
</evidence>
<accession>A0A9N9AFN5</accession>
<name>A0A9N9AFN5_9GLOM</name>
<dbReference type="EMBL" id="CAJVPQ010001036">
    <property type="protein sequence ID" value="CAG8528422.1"/>
    <property type="molecule type" value="Genomic_DNA"/>
</dbReference>
<organism evidence="2 3">
    <name type="scientific">Funneliformis caledonium</name>
    <dbReference type="NCBI Taxonomy" id="1117310"/>
    <lineage>
        <taxon>Eukaryota</taxon>
        <taxon>Fungi</taxon>
        <taxon>Fungi incertae sedis</taxon>
        <taxon>Mucoromycota</taxon>
        <taxon>Glomeromycotina</taxon>
        <taxon>Glomeromycetes</taxon>
        <taxon>Glomerales</taxon>
        <taxon>Glomeraceae</taxon>
        <taxon>Funneliformis</taxon>
    </lineage>
</organism>
<gene>
    <name evidence="2" type="ORF">FCALED_LOCUS5055</name>
</gene>
<comment type="caution">
    <text evidence="2">The sequence shown here is derived from an EMBL/GenBank/DDBJ whole genome shotgun (WGS) entry which is preliminary data.</text>
</comment>
<reference evidence="2" key="1">
    <citation type="submission" date="2021-06" db="EMBL/GenBank/DDBJ databases">
        <authorList>
            <person name="Kallberg Y."/>
            <person name="Tangrot J."/>
            <person name="Rosling A."/>
        </authorList>
    </citation>
    <scope>NUCLEOTIDE SEQUENCE</scope>
    <source>
        <strain evidence="2">UK204</strain>
    </source>
</reference>
<feature type="compositionally biased region" description="Low complexity" evidence="1">
    <location>
        <begin position="26"/>
        <end position="42"/>
    </location>
</feature>
<keyword evidence="3" id="KW-1185">Reference proteome</keyword>
<dbReference type="Proteomes" id="UP000789570">
    <property type="component" value="Unassembled WGS sequence"/>
</dbReference>